<organism evidence="2 3">
    <name type="scientific">Romanomermis culicivorax</name>
    <name type="common">Nematode worm</name>
    <dbReference type="NCBI Taxonomy" id="13658"/>
    <lineage>
        <taxon>Eukaryota</taxon>
        <taxon>Metazoa</taxon>
        <taxon>Ecdysozoa</taxon>
        <taxon>Nematoda</taxon>
        <taxon>Enoplea</taxon>
        <taxon>Dorylaimia</taxon>
        <taxon>Mermithida</taxon>
        <taxon>Mermithoidea</taxon>
        <taxon>Mermithidae</taxon>
        <taxon>Romanomermis</taxon>
    </lineage>
</organism>
<evidence type="ECO:0000313" key="2">
    <source>
        <dbReference type="Proteomes" id="UP000887565"/>
    </source>
</evidence>
<dbReference type="AlphaFoldDB" id="A0A915HJE0"/>
<accession>A0A915HJE0</accession>
<dbReference type="Proteomes" id="UP000887565">
    <property type="component" value="Unplaced"/>
</dbReference>
<sequence>MTKVEPGRKCAGVVPNRFLPPKMQLNSPTPEEKVKSEMPILRNLSRLVFLKSVWACANENFKSHHEKLLSRKINGCANEHAPKNNDNENKFFQVLDERNGEKY</sequence>
<name>A0A915HJE0_ROMCU</name>
<reference evidence="3" key="1">
    <citation type="submission" date="2022-11" db="UniProtKB">
        <authorList>
            <consortium name="WormBaseParasite"/>
        </authorList>
    </citation>
    <scope>IDENTIFICATION</scope>
</reference>
<evidence type="ECO:0000313" key="3">
    <source>
        <dbReference type="WBParaSite" id="nRc.2.0.1.t01554-RA"/>
    </source>
</evidence>
<feature type="compositionally biased region" description="Basic and acidic residues" evidence="1">
    <location>
        <begin position="80"/>
        <end position="103"/>
    </location>
</feature>
<proteinExistence type="predicted"/>
<feature type="region of interest" description="Disordered" evidence="1">
    <location>
        <begin position="78"/>
        <end position="103"/>
    </location>
</feature>
<protein>
    <submittedName>
        <fullName evidence="3">Uncharacterized protein</fullName>
    </submittedName>
</protein>
<keyword evidence="2" id="KW-1185">Reference proteome</keyword>
<evidence type="ECO:0000256" key="1">
    <source>
        <dbReference type="SAM" id="MobiDB-lite"/>
    </source>
</evidence>
<dbReference type="WBParaSite" id="nRc.2.0.1.t01554-RA">
    <property type="protein sequence ID" value="nRc.2.0.1.t01554-RA"/>
    <property type="gene ID" value="nRc.2.0.1.g01554"/>
</dbReference>